<gene>
    <name evidence="2" type="ORF">DAPPUDRAFT_333164</name>
</gene>
<dbReference type="InParanoid" id="E9HS24"/>
<sequence length="75" mass="8718">MNQRPACDRPRVVLANDAVAEGPARQKHQARKRAADDSETPEEQRARLQAQALRKKYLRRDESETDRSARLKIRH</sequence>
<dbReference type="EMBL" id="GL732744">
    <property type="protein sequence ID" value="EFX65441.1"/>
    <property type="molecule type" value="Genomic_DNA"/>
</dbReference>
<dbReference type="Proteomes" id="UP000000305">
    <property type="component" value="Unassembled WGS sequence"/>
</dbReference>
<dbReference type="AlphaFoldDB" id="E9HS24"/>
<feature type="compositionally biased region" description="Basic and acidic residues" evidence="1">
    <location>
        <begin position="1"/>
        <end position="11"/>
    </location>
</feature>
<dbReference type="HOGENOM" id="CLU_2673597_0_0_1"/>
<protein>
    <submittedName>
        <fullName evidence="2">Uncharacterized protein</fullName>
    </submittedName>
</protein>
<keyword evidence="3" id="KW-1185">Reference proteome</keyword>
<name>E9HS24_DAPPU</name>
<evidence type="ECO:0000313" key="2">
    <source>
        <dbReference type="EMBL" id="EFX65441.1"/>
    </source>
</evidence>
<dbReference type="KEGG" id="dpx:DAPPUDRAFT_333164"/>
<organism evidence="2 3">
    <name type="scientific">Daphnia pulex</name>
    <name type="common">Water flea</name>
    <dbReference type="NCBI Taxonomy" id="6669"/>
    <lineage>
        <taxon>Eukaryota</taxon>
        <taxon>Metazoa</taxon>
        <taxon>Ecdysozoa</taxon>
        <taxon>Arthropoda</taxon>
        <taxon>Crustacea</taxon>
        <taxon>Branchiopoda</taxon>
        <taxon>Diplostraca</taxon>
        <taxon>Cladocera</taxon>
        <taxon>Anomopoda</taxon>
        <taxon>Daphniidae</taxon>
        <taxon>Daphnia</taxon>
    </lineage>
</organism>
<feature type="region of interest" description="Disordered" evidence="1">
    <location>
        <begin position="1"/>
        <end position="75"/>
    </location>
</feature>
<feature type="compositionally biased region" description="Basic and acidic residues" evidence="1">
    <location>
        <begin position="59"/>
        <end position="69"/>
    </location>
</feature>
<evidence type="ECO:0000256" key="1">
    <source>
        <dbReference type="SAM" id="MobiDB-lite"/>
    </source>
</evidence>
<proteinExistence type="predicted"/>
<accession>E9HS24</accession>
<evidence type="ECO:0000313" key="3">
    <source>
        <dbReference type="Proteomes" id="UP000000305"/>
    </source>
</evidence>
<reference evidence="2 3" key="1">
    <citation type="journal article" date="2011" name="Science">
        <title>The ecoresponsive genome of Daphnia pulex.</title>
        <authorList>
            <person name="Colbourne J.K."/>
            <person name="Pfrender M.E."/>
            <person name="Gilbert D."/>
            <person name="Thomas W.K."/>
            <person name="Tucker A."/>
            <person name="Oakley T.H."/>
            <person name="Tokishita S."/>
            <person name="Aerts A."/>
            <person name="Arnold G.J."/>
            <person name="Basu M.K."/>
            <person name="Bauer D.J."/>
            <person name="Caceres C.E."/>
            <person name="Carmel L."/>
            <person name="Casola C."/>
            <person name="Choi J.H."/>
            <person name="Detter J.C."/>
            <person name="Dong Q."/>
            <person name="Dusheyko S."/>
            <person name="Eads B.D."/>
            <person name="Frohlich T."/>
            <person name="Geiler-Samerotte K.A."/>
            <person name="Gerlach D."/>
            <person name="Hatcher P."/>
            <person name="Jogdeo S."/>
            <person name="Krijgsveld J."/>
            <person name="Kriventseva E.V."/>
            <person name="Kultz D."/>
            <person name="Laforsch C."/>
            <person name="Lindquist E."/>
            <person name="Lopez J."/>
            <person name="Manak J.R."/>
            <person name="Muller J."/>
            <person name="Pangilinan J."/>
            <person name="Patwardhan R.P."/>
            <person name="Pitluck S."/>
            <person name="Pritham E.J."/>
            <person name="Rechtsteiner A."/>
            <person name="Rho M."/>
            <person name="Rogozin I.B."/>
            <person name="Sakarya O."/>
            <person name="Salamov A."/>
            <person name="Schaack S."/>
            <person name="Shapiro H."/>
            <person name="Shiga Y."/>
            <person name="Skalitzky C."/>
            <person name="Smith Z."/>
            <person name="Souvorov A."/>
            <person name="Sung W."/>
            <person name="Tang Z."/>
            <person name="Tsuchiya D."/>
            <person name="Tu H."/>
            <person name="Vos H."/>
            <person name="Wang M."/>
            <person name="Wolf Y.I."/>
            <person name="Yamagata H."/>
            <person name="Yamada T."/>
            <person name="Ye Y."/>
            <person name="Shaw J.R."/>
            <person name="Andrews J."/>
            <person name="Crease T.J."/>
            <person name="Tang H."/>
            <person name="Lucas S.M."/>
            <person name="Robertson H.M."/>
            <person name="Bork P."/>
            <person name="Koonin E.V."/>
            <person name="Zdobnov E.M."/>
            <person name="Grigoriev I.V."/>
            <person name="Lynch M."/>
            <person name="Boore J.L."/>
        </authorList>
    </citation>
    <scope>NUCLEOTIDE SEQUENCE [LARGE SCALE GENOMIC DNA]</scope>
</reference>